<dbReference type="AlphaFoldDB" id="A0ABD0KNM5"/>
<protein>
    <submittedName>
        <fullName evidence="2">Uncharacterized protein</fullName>
    </submittedName>
</protein>
<feature type="compositionally biased region" description="Polar residues" evidence="1">
    <location>
        <begin position="1"/>
        <end position="17"/>
    </location>
</feature>
<dbReference type="Proteomes" id="UP001519460">
    <property type="component" value="Unassembled WGS sequence"/>
</dbReference>
<name>A0ABD0KNM5_9CAEN</name>
<evidence type="ECO:0000313" key="3">
    <source>
        <dbReference type="Proteomes" id="UP001519460"/>
    </source>
</evidence>
<gene>
    <name evidence="2" type="ORF">BaRGS_00020083</name>
</gene>
<keyword evidence="3" id="KW-1185">Reference proteome</keyword>
<sequence>MSQLKSNGIISTGSWRPSASVPPLQVISFTRLHSKPIFRSAVPICRASHHLTRKILSPISKLKSLKSEEKVQSFGRKTTTQSPPEKLRYTYGV</sequence>
<evidence type="ECO:0000256" key="1">
    <source>
        <dbReference type="SAM" id="MobiDB-lite"/>
    </source>
</evidence>
<evidence type="ECO:0000313" key="2">
    <source>
        <dbReference type="EMBL" id="KAK7488630.1"/>
    </source>
</evidence>
<comment type="caution">
    <text evidence="2">The sequence shown here is derived from an EMBL/GenBank/DDBJ whole genome shotgun (WGS) entry which is preliminary data.</text>
</comment>
<proteinExistence type="predicted"/>
<dbReference type="EMBL" id="JACVVK020000148">
    <property type="protein sequence ID" value="KAK7488630.1"/>
    <property type="molecule type" value="Genomic_DNA"/>
</dbReference>
<reference evidence="2 3" key="1">
    <citation type="journal article" date="2023" name="Sci. Data">
        <title>Genome assembly of the Korean intertidal mud-creeper Batillaria attramentaria.</title>
        <authorList>
            <person name="Patra A.K."/>
            <person name="Ho P.T."/>
            <person name="Jun S."/>
            <person name="Lee S.J."/>
            <person name="Kim Y."/>
            <person name="Won Y.J."/>
        </authorList>
    </citation>
    <scope>NUCLEOTIDE SEQUENCE [LARGE SCALE GENOMIC DNA]</scope>
    <source>
        <strain evidence="2">Wonlab-2016</strain>
    </source>
</reference>
<accession>A0ABD0KNM5</accession>
<feature type="region of interest" description="Disordered" evidence="1">
    <location>
        <begin position="1"/>
        <end position="20"/>
    </location>
</feature>
<organism evidence="2 3">
    <name type="scientific">Batillaria attramentaria</name>
    <dbReference type="NCBI Taxonomy" id="370345"/>
    <lineage>
        <taxon>Eukaryota</taxon>
        <taxon>Metazoa</taxon>
        <taxon>Spiralia</taxon>
        <taxon>Lophotrochozoa</taxon>
        <taxon>Mollusca</taxon>
        <taxon>Gastropoda</taxon>
        <taxon>Caenogastropoda</taxon>
        <taxon>Sorbeoconcha</taxon>
        <taxon>Cerithioidea</taxon>
        <taxon>Batillariidae</taxon>
        <taxon>Batillaria</taxon>
    </lineage>
</organism>
<feature type="region of interest" description="Disordered" evidence="1">
    <location>
        <begin position="71"/>
        <end position="93"/>
    </location>
</feature>